<feature type="region of interest" description="Disordered" evidence="1">
    <location>
        <begin position="428"/>
        <end position="481"/>
    </location>
</feature>
<feature type="compositionally biased region" description="Low complexity" evidence="1">
    <location>
        <begin position="432"/>
        <end position="443"/>
    </location>
</feature>
<evidence type="ECO:0000256" key="1">
    <source>
        <dbReference type="SAM" id="MobiDB-lite"/>
    </source>
</evidence>
<accession>A0ABQ8SX33</accession>
<gene>
    <name evidence="2" type="ORF">ANN_14166</name>
</gene>
<reference evidence="2 3" key="1">
    <citation type="journal article" date="2022" name="Allergy">
        <title>Genome assembly and annotation of Periplaneta americana reveal a comprehensive cockroach allergen profile.</title>
        <authorList>
            <person name="Wang L."/>
            <person name="Xiong Q."/>
            <person name="Saelim N."/>
            <person name="Wang L."/>
            <person name="Nong W."/>
            <person name="Wan A.T."/>
            <person name="Shi M."/>
            <person name="Liu X."/>
            <person name="Cao Q."/>
            <person name="Hui J.H.L."/>
            <person name="Sookrung N."/>
            <person name="Leung T.F."/>
            <person name="Tungtrongchitr A."/>
            <person name="Tsui S.K.W."/>
        </authorList>
    </citation>
    <scope>NUCLEOTIDE SEQUENCE [LARGE SCALE GENOMIC DNA]</scope>
    <source>
        <strain evidence="2">PWHHKU_190912</strain>
    </source>
</reference>
<protein>
    <recommendedName>
        <fullName evidence="4">VWFA domain-containing protein</fullName>
    </recommendedName>
</protein>
<comment type="caution">
    <text evidence="2">The sequence shown here is derived from an EMBL/GenBank/DDBJ whole genome shotgun (WGS) entry which is preliminary data.</text>
</comment>
<dbReference type="Proteomes" id="UP001148838">
    <property type="component" value="Unassembled WGS sequence"/>
</dbReference>
<dbReference type="EMBL" id="JAJSOF020000019">
    <property type="protein sequence ID" value="KAJ4438227.1"/>
    <property type="molecule type" value="Genomic_DNA"/>
</dbReference>
<name>A0ABQ8SX33_PERAM</name>
<feature type="region of interest" description="Disordered" evidence="1">
    <location>
        <begin position="84"/>
        <end position="109"/>
    </location>
</feature>
<evidence type="ECO:0000313" key="3">
    <source>
        <dbReference type="Proteomes" id="UP001148838"/>
    </source>
</evidence>
<feature type="compositionally biased region" description="Basic and acidic residues" evidence="1">
    <location>
        <begin position="455"/>
        <end position="473"/>
    </location>
</feature>
<evidence type="ECO:0008006" key="4">
    <source>
        <dbReference type="Google" id="ProtNLM"/>
    </source>
</evidence>
<proteinExistence type="predicted"/>
<feature type="compositionally biased region" description="Basic and acidic residues" evidence="1">
    <location>
        <begin position="84"/>
        <end position="96"/>
    </location>
</feature>
<organism evidence="2 3">
    <name type="scientific">Periplaneta americana</name>
    <name type="common">American cockroach</name>
    <name type="synonym">Blatta americana</name>
    <dbReference type="NCBI Taxonomy" id="6978"/>
    <lineage>
        <taxon>Eukaryota</taxon>
        <taxon>Metazoa</taxon>
        <taxon>Ecdysozoa</taxon>
        <taxon>Arthropoda</taxon>
        <taxon>Hexapoda</taxon>
        <taxon>Insecta</taxon>
        <taxon>Pterygota</taxon>
        <taxon>Neoptera</taxon>
        <taxon>Polyneoptera</taxon>
        <taxon>Dictyoptera</taxon>
        <taxon>Blattodea</taxon>
        <taxon>Blattoidea</taxon>
        <taxon>Blattidae</taxon>
        <taxon>Blattinae</taxon>
        <taxon>Periplaneta</taxon>
    </lineage>
</organism>
<keyword evidence="3" id="KW-1185">Reference proteome</keyword>
<evidence type="ECO:0000313" key="2">
    <source>
        <dbReference type="EMBL" id="KAJ4438227.1"/>
    </source>
</evidence>
<sequence>MSEGKDRVIYNKCSNPFDLPNHAFKKKRTLRRISRDLLIKLNLKESFSVQICDSFHKKSIRKSQLPDRSGEIICEAGSSCDISKRESNESADRESDYPSSSSSSSMDTTLEITNIEELNKSLMSIESPIKKRKLQRKRYPREKFQKVKGSLASKVFHVEDASSSLQNYNGWGAHRANHTIPPFWLDDRPPLLRTEEELLSGLTTVDDTTRHQLIQSIPTTGQGETCIGCGVRLALQNARNKIAQADFGIDFARKRKEGKTKENLDGRYKKWNEGERLGRTGLGGKRRMEEEDKKRLRWAGHVACMGESRNAYRVLVGRPEGKRPLGRPRRRWEDNIKMDLREVGYDGRDWINLAQDRDQWRAYVRAAMNLRVLSGMNGVIVLVTDGQNTEPSQFISDIEDEVVSAGSKVVAVGFGGLRTHLARKKVRGNGNSSFSRSCSAVRSNGKRTMVTARSGESKGSIERQISPEDSERHANRRLRNM</sequence>